<comment type="caution">
    <text evidence="1">The sequence shown here is derived from an EMBL/GenBank/DDBJ whole genome shotgun (WGS) entry which is preliminary data.</text>
</comment>
<gene>
    <name evidence="1" type="ORF">V6N12_046103</name>
</gene>
<evidence type="ECO:0000313" key="2">
    <source>
        <dbReference type="Proteomes" id="UP001472677"/>
    </source>
</evidence>
<name>A0ABR2G4N2_9ROSI</name>
<sequence>MFLHKDEIYPALCSLTFLIVSPKALRSSALFPVSRYLRFVPSDFLSKNIEIHLLRMAPLYSTVIGVKSFAPRGDEMYLRHHKGFLALSVEILHYTSSDSDVDTFAMQ</sequence>
<evidence type="ECO:0000313" key="1">
    <source>
        <dbReference type="EMBL" id="KAK8594032.1"/>
    </source>
</evidence>
<protein>
    <submittedName>
        <fullName evidence="1">Uncharacterized protein</fullName>
    </submittedName>
</protein>
<dbReference type="Proteomes" id="UP001472677">
    <property type="component" value="Unassembled WGS sequence"/>
</dbReference>
<organism evidence="1 2">
    <name type="scientific">Hibiscus sabdariffa</name>
    <name type="common">roselle</name>
    <dbReference type="NCBI Taxonomy" id="183260"/>
    <lineage>
        <taxon>Eukaryota</taxon>
        <taxon>Viridiplantae</taxon>
        <taxon>Streptophyta</taxon>
        <taxon>Embryophyta</taxon>
        <taxon>Tracheophyta</taxon>
        <taxon>Spermatophyta</taxon>
        <taxon>Magnoliopsida</taxon>
        <taxon>eudicotyledons</taxon>
        <taxon>Gunneridae</taxon>
        <taxon>Pentapetalae</taxon>
        <taxon>rosids</taxon>
        <taxon>malvids</taxon>
        <taxon>Malvales</taxon>
        <taxon>Malvaceae</taxon>
        <taxon>Malvoideae</taxon>
        <taxon>Hibiscus</taxon>
    </lineage>
</organism>
<accession>A0ABR2G4N2</accession>
<reference evidence="1 2" key="1">
    <citation type="journal article" date="2024" name="G3 (Bethesda)">
        <title>Genome assembly of Hibiscus sabdariffa L. provides insights into metabolisms of medicinal natural products.</title>
        <authorList>
            <person name="Kim T."/>
        </authorList>
    </citation>
    <scope>NUCLEOTIDE SEQUENCE [LARGE SCALE GENOMIC DNA]</scope>
    <source>
        <strain evidence="1">TK-2024</strain>
        <tissue evidence="1">Old leaves</tissue>
    </source>
</reference>
<keyword evidence="2" id="KW-1185">Reference proteome</keyword>
<dbReference type="EMBL" id="JBBPBM010000003">
    <property type="protein sequence ID" value="KAK8594032.1"/>
    <property type="molecule type" value="Genomic_DNA"/>
</dbReference>
<proteinExistence type="predicted"/>